<dbReference type="InterPro" id="IPR023214">
    <property type="entry name" value="HAD_sf"/>
</dbReference>
<protein>
    <submittedName>
        <fullName evidence="1">HAD family hydrolase</fullName>
    </submittedName>
</protein>
<reference evidence="1" key="2">
    <citation type="journal article" date="2021" name="PeerJ">
        <title>Extensive microbial diversity within the chicken gut microbiome revealed by metagenomics and culture.</title>
        <authorList>
            <person name="Gilroy R."/>
            <person name="Ravi A."/>
            <person name="Getino M."/>
            <person name="Pursley I."/>
            <person name="Horton D.L."/>
            <person name="Alikhan N.F."/>
            <person name="Baker D."/>
            <person name="Gharbi K."/>
            <person name="Hall N."/>
            <person name="Watson M."/>
            <person name="Adriaenssens E.M."/>
            <person name="Foster-Nyarko E."/>
            <person name="Jarju S."/>
            <person name="Secka A."/>
            <person name="Antonio M."/>
            <person name="Oren A."/>
            <person name="Chaudhuri R.R."/>
            <person name="La Ragione R."/>
            <person name="Hildebrand F."/>
            <person name="Pallen M.J."/>
        </authorList>
    </citation>
    <scope>NUCLEOTIDE SEQUENCE</scope>
    <source>
        <strain evidence="1">F6-4510</strain>
    </source>
</reference>
<dbReference type="SFLD" id="SFLDG01129">
    <property type="entry name" value="C1.5:_HAD__Beta-PGM__Phosphata"/>
    <property type="match status" value="1"/>
</dbReference>
<dbReference type="PANTHER" id="PTHR43434:SF1">
    <property type="entry name" value="PHOSPHOGLYCOLATE PHOSPHATASE"/>
    <property type="match status" value="1"/>
</dbReference>
<evidence type="ECO:0000313" key="2">
    <source>
        <dbReference type="Proteomes" id="UP000823611"/>
    </source>
</evidence>
<dbReference type="SFLD" id="SFLDS00003">
    <property type="entry name" value="Haloacid_Dehalogenase"/>
    <property type="match status" value="1"/>
</dbReference>
<dbReference type="AlphaFoldDB" id="A0A9D9DZN2"/>
<dbReference type="InterPro" id="IPR023198">
    <property type="entry name" value="PGP-like_dom2"/>
</dbReference>
<dbReference type="GO" id="GO:0008967">
    <property type="term" value="F:phosphoglycolate phosphatase activity"/>
    <property type="evidence" value="ECO:0007669"/>
    <property type="project" value="TreeGrafter"/>
</dbReference>
<dbReference type="GO" id="GO:0005829">
    <property type="term" value="C:cytosol"/>
    <property type="evidence" value="ECO:0007669"/>
    <property type="project" value="TreeGrafter"/>
</dbReference>
<dbReference type="GO" id="GO:0006281">
    <property type="term" value="P:DNA repair"/>
    <property type="evidence" value="ECO:0007669"/>
    <property type="project" value="TreeGrafter"/>
</dbReference>
<dbReference type="NCBIfam" id="TIGR01549">
    <property type="entry name" value="HAD-SF-IA-v1"/>
    <property type="match status" value="1"/>
</dbReference>
<dbReference type="Gene3D" id="3.40.50.1000">
    <property type="entry name" value="HAD superfamily/HAD-like"/>
    <property type="match status" value="1"/>
</dbReference>
<dbReference type="SUPFAM" id="SSF56784">
    <property type="entry name" value="HAD-like"/>
    <property type="match status" value="1"/>
</dbReference>
<dbReference type="PRINTS" id="PR00413">
    <property type="entry name" value="HADHALOGNASE"/>
</dbReference>
<accession>A0A9D9DZN2</accession>
<keyword evidence="1" id="KW-0378">Hydrolase</keyword>
<sequence>MKNTIIFDLDGTLLNTLFDLADSTNFALELNGYPKRTVEEVRQFVGNGVKNLMIRALPKNVGEDVIEKCLGDFKEHYAKNMRNKTAPYDGIMELLKELKSKGIKIGVVSNKYDKAVKELCLEYFGNLIDIAVGEREGIAKKPAPDSVFEAMRELNAEKEDVLYIGDSDTDMETAINAEVSSVGVTWGFRDEKLLVETGATYIARKPEDILKFI</sequence>
<dbReference type="Gene3D" id="1.10.150.240">
    <property type="entry name" value="Putative phosphatase, domain 2"/>
    <property type="match status" value="1"/>
</dbReference>
<organism evidence="1 2">
    <name type="scientific">Candidatus Fimicola merdigallinarum</name>
    <dbReference type="NCBI Taxonomy" id="2840819"/>
    <lineage>
        <taxon>Bacteria</taxon>
        <taxon>Bacillati</taxon>
        <taxon>Bacillota</taxon>
        <taxon>Clostridia</taxon>
        <taxon>Lachnospirales</taxon>
        <taxon>Lachnospiraceae</taxon>
        <taxon>Lachnospiraceae incertae sedis</taxon>
        <taxon>Candidatus Fimicola</taxon>
    </lineage>
</organism>
<evidence type="ECO:0000313" key="1">
    <source>
        <dbReference type="EMBL" id="MBO8435160.1"/>
    </source>
</evidence>
<dbReference type="EMBL" id="JADIMX010000140">
    <property type="protein sequence ID" value="MBO8435160.1"/>
    <property type="molecule type" value="Genomic_DNA"/>
</dbReference>
<gene>
    <name evidence="1" type="ORF">IAC55_07565</name>
</gene>
<proteinExistence type="predicted"/>
<dbReference type="PANTHER" id="PTHR43434">
    <property type="entry name" value="PHOSPHOGLYCOLATE PHOSPHATASE"/>
    <property type="match status" value="1"/>
</dbReference>
<dbReference type="Pfam" id="PF13419">
    <property type="entry name" value="HAD_2"/>
    <property type="match status" value="1"/>
</dbReference>
<dbReference type="SFLD" id="SFLDG01135">
    <property type="entry name" value="C1.5.6:_HAD__Beta-PGM__Phospha"/>
    <property type="match status" value="1"/>
</dbReference>
<comment type="caution">
    <text evidence="1">The sequence shown here is derived from an EMBL/GenBank/DDBJ whole genome shotgun (WGS) entry which is preliminary data.</text>
</comment>
<dbReference type="InterPro" id="IPR006439">
    <property type="entry name" value="HAD-SF_hydro_IA"/>
</dbReference>
<dbReference type="Proteomes" id="UP000823611">
    <property type="component" value="Unassembled WGS sequence"/>
</dbReference>
<name>A0A9D9DZN2_9FIRM</name>
<reference evidence="1" key="1">
    <citation type="submission" date="2020-10" db="EMBL/GenBank/DDBJ databases">
        <authorList>
            <person name="Gilroy R."/>
        </authorList>
    </citation>
    <scope>NUCLEOTIDE SEQUENCE</scope>
    <source>
        <strain evidence="1">F6-4510</strain>
    </source>
</reference>
<dbReference type="InterPro" id="IPR041492">
    <property type="entry name" value="HAD_2"/>
</dbReference>
<dbReference type="InterPro" id="IPR050155">
    <property type="entry name" value="HAD-like_hydrolase_sf"/>
</dbReference>
<dbReference type="InterPro" id="IPR036412">
    <property type="entry name" value="HAD-like_sf"/>
</dbReference>